<dbReference type="Proteomes" id="UP000214646">
    <property type="component" value="Unassembled WGS sequence"/>
</dbReference>
<evidence type="ECO:0000313" key="2">
    <source>
        <dbReference type="EMBL" id="OWK36520.1"/>
    </source>
</evidence>
<feature type="transmembrane region" description="Helical" evidence="1">
    <location>
        <begin position="51"/>
        <end position="69"/>
    </location>
</feature>
<feature type="transmembrane region" description="Helical" evidence="1">
    <location>
        <begin position="294"/>
        <end position="313"/>
    </location>
</feature>
<dbReference type="InterPro" id="IPR016024">
    <property type="entry name" value="ARM-type_fold"/>
</dbReference>
<comment type="caution">
    <text evidence="2">The sequence shown here is derived from an EMBL/GenBank/DDBJ whole genome shotgun (WGS) entry which is preliminary data.</text>
</comment>
<keyword evidence="1" id="KW-0812">Transmembrane</keyword>
<dbReference type="SUPFAM" id="SSF48371">
    <property type="entry name" value="ARM repeat"/>
    <property type="match status" value="1"/>
</dbReference>
<evidence type="ECO:0008006" key="4">
    <source>
        <dbReference type="Google" id="ProtNLM"/>
    </source>
</evidence>
<keyword evidence="1" id="KW-1133">Transmembrane helix</keyword>
<feature type="transmembrane region" description="Helical" evidence="1">
    <location>
        <begin position="319"/>
        <end position="344"/>
    </location>
</feature>
<name>A0A225D4L6_9BACT</name>
<dbReference type="EMBL" id="NIDE01000017">
    <property type="protein sequence ID" value="OWK36520.1"/>
    <property type="molecule type" value="Genomic_DNA"/>
</dbReference>
<sequence length="651" mass="72097">MLVDDRDRLEFGTSTTWNLAILAWMIVGIVFVVGIIGAGVVTAAGGQLGRVVAGIPATVMILLPTLYLGRHFRSRYVFDDERGQIVKTSWYGLIKKRVALDDVEEIQVGGMYFIESTPDGNSGRMTLDEVLSIRFVSRDGEPLLEIRGPGIEFKSAALYLLVAARAAEVVRVPVRLMGFETRASKPLERLWDALAALGSPMGAGLQRVARSGPNPSALLHEDDGSLTRAALLGGVGGVVGTGVGKAIRNEQRQRLSDSPRAVGTFGDPDDAWDLDRWRDKYPPVPPSTGPIHPISVLVILVVNVIAAAARGLFSLSVTLAFGALGFCFLASVALMYGAFMLLIGRYGWLKADPMSPGRLLFFNRWPGLYPVTGVLLIGFSLIGYGAVPFLQSPEVRERQAAVANSWAVDNGLALAGRPEPENQIKGLDELIGQSRRGTPVRQSPQRAAVLRRAEELLKSPNREIRVRAVEVVGRWNDPADAVRTLEPFLTDRDRTIQDRALDVIREIYQDEIKAELGPDMIRERVPRLAYRVVPAPNGKREAIYQERNMRGYDVGLELITKPEPEAREKGVELLARDTERKHPRRADVLRLVEPFLNNPNRDVRQNAFDALSHWGTQETIAVLQPYLQDPDRDVRDRAKRAIEEIQNREKR</sequence>
<proteinExistence type="predicted"/>
<organism evidence="2 3">
    <name type="scientific">Fimbriiglobus ruber</name>
    <dbReference type="NCBI Taxonomy" id="1908690"/>
    <lineage>
        <taxon>Bacteria</taxon>
        <taxon>Pseudomonadati</taxon>
        <taxon>Planctomycetota</taxon>
        <taxon>Planctomycetia</taxon>
        <taxon>Gemmatales</taxon>
        <taxon>Gemmataceae</taxon>
        <taxon>Fimbriiglobus</taxon>
    </lineage>
</organism>
<reference evidence="3" key="1">
    <citation type="submission" date="2017-06" db="EMBL/GenBank/DDBJ databases">
        <title>Genome analysis of Fimbriiglobus ruber SP5, the first member of the order Planctomycetales with confirmed chitinolytic capability.</title>
        <authorList>
            <person name="Ravin N.V."/>
            <person name="Rakitin A.L."/>
            <person name="Ivanova A.A."/>
            <person name="Beletsky A.V."/>
            <person name="Kulichevskaya I.S."/>
            <person name="Mardanov A.V."/>
            <person name="Dedysh S.N."/>
        </authorList>
    </citation>
    <scope>NUCLEOTIDE SEQUENCE [LARGE SCALE GENOMIC DNA]</scope>
    <source>
        <strain evidence="3">SP5</strain>
    </source>
</reference>
<dbReference type="Gene3D" id="1.25.10.10">
    <property type="entry name" value="Leucine-rich Repeat Variant"/>
    <property type="match status" value="2"/>
</dbReference>
<evidence type="ECO:0000256" key="1">
    <source>
        <dbReference type="SAM" id="Phobius"/>
    </source>
</evidence>
<evidence type="ECO:0000313" key="3">
    <source>
        <dbReference type="Proteomes" id="UP000214646"/>
    </source>
</evidence>
<accession>A0A225D4L6</accession>
<protein>
    <recommendedName>
        <fullName evidence="4">HEAT repeat domain-containing protein</fullName>
    </recommendedName>
</protein>
<keyword evidence="1" id="KW-0472">Membrane</keyword>
<dbReference type="InterPro" id="IPR011989">
    <property type="entry name" value="ARM-like"/>
</dbReference>
<dbReference type="AlphaFoldDB" id="A0A225D4L6"/>
<keyword evidence="3" id="KW-1185">Reference proteome</keyword>
<gene>
    <name evidence="2" type="ORF">FRUB_09083</name>
</gene>
<feature type="transmembrane region" description="Helical" evidence="1">
    <location>
        <begin position="21"/>
        <end position="45"/>
    </location>
</feature>
<feature type="transmembrane region" description="Helical" evidence="1">
    <location>
        <begin position="365"/>
        <end position="387"/>
    </location>
</feature>
<dbReference type="Pfam" id="PF13646">
    <property type="entry name" value="HEAT_2"/>
    <property type="match status" value="1"/>
</dbReference>